<evidence type="ECO:0000313" key="3">
    <source>
        <dbReference type="Proteomes" id="UP000287171"/>
    </source>
</evidence>
<proteinExistence type="predicted"/>
<reference evidence="3" key="1">
    <citation type="submission" date="2018-12" db="EMBL/GenBank/DDBJ databases">
        <title>Tengunoibacter tsumagoiensis gen. nov., sp. nov., Dictyobacter kobayashii sp. nov., D. alpinus sp. nov., and D. joshuensis sp. nov. and description of Dictyobacteraceae fam. nov. within the order Ktedonobacterales isolated from Tengu-no-mugimeshi.</title>
        <authorList>
            <person name="Wang C.M."/>
            <person name="Zheng Y."/>
            <person name="Sakai Y."/>
            <person name="Toyoda A."/>
            <person name="Minakuchi Y."/>
            <person name="Abe K."/>
            <person name="Yokota A."/>
            <person name="Yabe S."/>
        </authorList>
    </citation>
    <scope>NUCLEOTIDE SEQUENCE [LARGE SCALE GENOMIC DNA]</scope>
    <source>
        <strain evidence="3">Uno16</strain>
    </source>
</reference>
<feature type="transmembrane region" description="Helical" evidence="1">
    <location>
        <begin position="77"/>
        <end position="97"/>
    </location>
</feature>
<feature type="transmembrane region" description="Helical" evidence="1">
    <location>
        <begin position="244"/>
        <end position="263"/>
    </location>
</feature>
<keyword evidence="1" id="KW-0472">Membrane</keyword>
<protein>
    <submittedName>
        <fullName evidence="2">Uncharacterized protein</fullName>
    </submittedName>
</protein>
<keyword evidence="1" id="KW-1133">Transmembrane helix</keyword>
<keyword evidence="1" id="KW-0812">Transmembrane</keyword>
<dbReference type="AlphaFoldDB" id="A0A402BD70"/>
<feature type="transmembrane region" description="Helical" evidence="1">
    <location>
        <begin position="275"/>
        <end position="296"/>
    </location>
</feature>
<feature type="transmembrane region" description="Helical" evidence="1">
    <location>
        <begin position="148"/>
        <end position="170"/>
    </location>
</feature>
<sequence length="335" mass="36775">MSSLRYDWLAALLGILGTMGAYQDLWAHTHVPQLETFFTPWHAVLYGAFLLYAGFLAGTALLNHAKGYAWLRSMPRGYEIALVGVFIFAVSGVGDLIWHQLFGIEKNIEALLSPTHLGLGLGGFLMKLAPLRAAWYRSREEELLGWRALGPALLSLVCLLTAFTFFSWFANPFVFPVAAIKASGSLTIDFSIQGLGVASILLQVALLMGPLLLVVRRWQLPFGALTLVFTLMGVAASVPMDTYYLLPVLLLGGLGADLLLRMLKPASDRVGALRTFAFLAPIVLYLLYFIELALVARVAWTIHMWMGSCLLAGVVSLLLSYMLFSPASLNGYRKQ</sequence>
<comment type="caution">
    <text evidence="2">The sequence shown here is derived from an EMBL/GenBank/DDBJ whole genome shotgun (WGS) entry which is preliminary data.</text>
</comment>
<feature type="transmembrane region" description="Helical" evidence="1">
    <location>
        <begin position="190"/>
        <end position="213"/>
    </location>
</feature>
<feature type="transmembrane region" description="Helical" evidence="1">
    <location>
        <begin position="302"/>
        <end position="324"/>
    </location>
</feature>
<feature type="transmembrane region" description="Helical" evidence="1">
    <location>
        <begin position="117"/>
        <end position="136"/>
    </location>
</feature>
<dbReference type="Proteomes" id="UP000287171">
    <property type="component" value="Unassembled WGS sequence"/>
</dbReference>
<name>A0A402BD70_9CHLR</name>
<evidence type="ECO:0000256" key="1">
    <source>
        <dbReference type="SAM" id="Phobius"/>
    </source>
</evidence>
<feature type="transmembrane region" description="Helical" evidence="1">
    <location>
        <begin position="220"/>
        <end position="238"/>
    </location>
</feature>
<evidence type="ECO:0000313" key="2">
    <source>
        <dbReference type="EMBL" id="GCE29343.1"/>
    </source>
</evidence>
<organism evidence="2 3">
    <name type="scientific">Dictyobacter alpinus</name>
    <dbReference type="NCBI Taxonomy" id="2014873"/>
    <lineage>
        <taxon>Bacteria</taxon>
        <taxon>Bacillati</taxon>
        <taxon>Chloroflexota</taxon>
        <taxon>Ktedonobacteria</taxon>
        <taxon>Ktedonobacterales</taxon>
        <taxon>Dictyobacteraceae</taxon>
        <taxon>Dictyobacter</taxon>
    </lineage>
</organism>
<dbReference type="EMBL" id="BIFT01000002">
    <property type="protein sequence ID" value="GCE29343.1"/>
    <property type="molecule type" value="Genomic_DNA"/>
</dbReference>
<feature type="transmembrane region" description="Helical" evidence="1">
    <location>
        <begin position="44"/>
        <end position="65"/>
    </location>
</feature>
<gene>
    <name evidence="2" type="ORF">KDA_48270</name>
</gene>
<accession>A0A402BD70</accession>
<keyword evidence="3" id="KW-1185">Reference proteome</keyword>